<evidence type="ECO:0000313" key="9">
    <source>
        <dbReference type="Proteomes" id="UP000824123"/>
    </source>
</evidence>
<reference evidence="8" key="1">
    <citation type="submission" date="2020-10" db="EMBL/GenBank/DDBJ databases">
        <authorList>
            <person name="Gilroy R."/>
        </authorList>
    </citation>
    <scope>NUCLEOTIDE SEQUENCE</scope>
    <source>
        <strain evidence="8">ChiSxjej2B14-8506</strain>
    </source>
</reference>
<gene>
    <name evidence="8" type="primary">nuoE</name>
    <name evidence="8" type="ORF">IAC59_02895</name>
</gene>
<evidence type="ECO:0000256" key="5">
    <source>
        <dbReference type="ARBA" id="ARBA00023014"/>
    </source>
</evidence>
<dbReference type="NCBIfam" id="NF005722">
    <property type="entry name" value="PRK07539.1-2"/>
    <property type="match status" value="1"/>
</dbReference>
<dbReference type="Gene3D" id="1.10.10.1590">
    <property type="entry name" value="NADH-quinone oxidoreductase subunit E"/>
    <property type="match status" value="1"/>
</dbReference>
<evidence type="ECO:0000256" key="7">
    <source>
        <dbReference type="PIRSR" id="PIRSR000216-1"/>
    </source>
</evidence>
<dbReference type="PANTHER" id="PTHR43342:SF2">
    <property type="entry name" value="POTENTIAL NAD-REDUCING HYDROGENASE SUBUNIT"/>
    <property type="match status" value="1"/>
</dbReference>
<dbReference type="EC" id="1.6.5.11" evidence="8"/>
<sequence length="167" mass="18219">MANKEVFTMTGTEFAAKMEELKAVIAEKKGQRGAVMQTLQQAQNLFGYVPEEVQIAIAEGLGVTLSEVYGVSTFYSQFSLEARGRFVIGVCLGTACYVKGSQKVMDRVMQELNIKVGKTTPDGRFTLRDTRCLGACGLAPVMMINDDVYGRLVPDDIPGILAKYDGM</sequence>
<evidence type="ECO:0000256" key="1">
    <source>
        <dbReference type="ARBA" id="ARBA00010643"/>
    </source>
</evidence>
<dbReference type="EMBL" id="DVNK01000024">
    <property type="protein sequence ID" value="HIU46188.1"/>
    <property type="molecule type" value="Genomic_DNA"/>
</dbReference>
<feature type="binding site" evidence="7">
    <location>
        <position position="132"/>
    </location>
    <ligand>
        <name>[2Fe-2S] cluster</name>
        <dbReference type="ChEBI" id="CHEBI:190135"/>
    </ligand>
</feature>
<comment type="caution">
    <text evidence="8">The sequence shown here is derived from an EMBL/GenBank/DDBJ whole genome shotgun (WGS) entry which is preliminary data.</text>
</comment>
<organism evidence="8 9">
    <name type="scientific">Candidatus Fimadaptatus faecigallinarum</name>
    <dbReference type="NCBI Taxonomy" id="2840814"/>
    <lineage>
        <taxon>Bacteria</taxon>
        <taxon>Bacillati</taxon>
        <taxon>Bacillota</taxon>
        <taxon>Clostridia</taxon>
        <taxon>Eubacteriales</taxon>
        <taxon>Candidatus Fimadaptatus</taxon>
    </lineage>
</organism>
<keyword evidence="5 7" id="KW-0411">Iron-sulfur</keyword>
<evidence type="ECO:0000256" key="4">
    <source>
        <dbReference type="ARBA" id="ARBA00023004"/>
    </source>
</evidence>
<keyword evidence="2 7" id="KW-0001">2Fe-2S</keyword>
<keyword evidence="4 7" id="KW-0408">Iron</keyword>
<dbReference type="InterPro" id="IPR042128">
    <property type="entry name" value="NuoE_dom"/>
</dbReference>
<dbReference type="GO" id="GO:0046872">
    <property type="term" value="F:metal ion binding"/>
    <property type="evidence" value="ECO:0007669"/>
    <property type="project" value="UniProtKB-KW"/>
</dbReference>
<dbReference type="FunFam" id="3.40.30.10:FF:000015">
    <property type="entry name" value="NADH-quinone oxidoreductase subunit E"/>
    <property type="match status" value="1"/>
</dbReference>
<reference evidence="8" key="2">
    <citation type="journal article" date="2021" name="PeerJ">
        <title>Extensive microbial diversity within the chicken gut microbiome revealed by metagenomics and culture.</title>
        <authorList>
            <person name="Gilroy R."/>
            <person name="Ravi A."/>
            <person name="Getino M."/>
            <person name="Pursley I."/>
            <person name="Horton D.L."/>
            <person name="Alikhan N.F."/>
            <person name="Baker D."/>
            <person name="Gharbi K."/>
            <person name="Hall N."/>
            <person name="Watson M."/>
            <person name="Adriaenssens E.M."/>
            <person name="Foster-Nyarko E."/>
            <person name="Jarju S."/>
            <person name="Secka A."/>
            <person name="Antonio M."/>
            <person name="Oren A."/>
            <person name="Chaudhuri R.R."/>
            <person name="La Ragione R."/>
            <person name="Hildebrand F."/>
            <person name="Pallen M.J."/>
        </authorList>
    </citation>
    <scope>NUCLEOTIDE SEQUENCE</scope>
    <source>
        <strain evidence="8">ChiSxjej2B14-8506</strain>
    </source>
</reference>
<dbReference type="GO" id="GO:0016491">
    <property type="term" value="F:oxidoreductase activity"/>
    <property type="evidence" value="ECO:0007669"/>
    <property type="project" value="UniProtKB-KW"/>
</dbReference>
<name>A0A9D1LQG2_9FIRM</name>
<keyword evidence="3 7" id="KW-0479">Metal-binding</keyword>
<comment type="cofactor">
    <cofactor evidence="7">
        <name>[2Fe-2S] cluster</name>
        <dbReference type="ChEBI" id="CHEBI:190135"/>
    </cofactor>
    <text evidence="7">Binds 1 [2Fe-2S] cluster.</text>
</comment>
<dbReference type="NCBIfam" id="TIGR01958">
    <property type="entry name" value="nuoE_fam"/>
    <property type="match status" value="1"/>
</dbReference>
<dbReference type="GO" id="GO:0051537">
    <property type="term" value="F:2 iron, 2 sulfur cluster binding"/>
    <property type="evidence" value="ECO:0007669"/>
    <property type="project" value="UniProtKB-KW"/>
</dbReference>
<dbReference type="InterPro" id="IPR028431">
    <property type="entry name" value="NADP_DH_HndA-like"/>
</dbReference>
<keyword evidence="8" id="KW-0560">Oxidoreductase</keyword>
<dbReference type="InterPro" id="IPR041921">
    <property type="entry name" value="NuoE_N"/>
</dbReference>
<feature type="binding site" evidence="7">
    <location>
        <position position="91"/>
    </location>
    <ligand>
        <name>[2Fe-2S] cluster</name>
        <dbReference type="ChEBI" id="CHEBI:190135"/>
    </ligand>
</feature>
<dbReference type="Proteomes" id="UP000824123">
    <property type="component" value="Unassembled WGS sequence"/>
</dbReference>
<evidence type="ECO:0000256" key="2">
    <source>
        <dbReference type="ARBA" id="ARBA00022714"/>
    </source>
</evidence>
<dbReference type="AlphaFoldDB" id="A0A9D1LQG2"/>
<dbReference type="Pfam" id="PF01257">
    <property type="entry name" value="2Fe-2S_thioredx"/>
    <property type="match status" value="1"/>
</dbReference>
<evidence type="ECO:0000256" key="6">
    <source>
        <dbReference type="ARBA" id="ARBA00034078"/>
    </source>
</evidence>
<dbReference type="PIRSF" id="PIRSF000216">
    <property type="entry name" value="NADH_DH_24kDa"/>
    <property type="match status" value="1"/>
</dbReference>
<dbReference type="SUPFAM" id="SSF52833">
    <property type="entry name" value="Thioredoxin-like"/>
    <property type="match status" value="1"/>
</dbReference>
<dbReference type="Gene3D" id="3.40.30.10">
    <property type="entry name" value="Glutaredoxin"/>
    <property type="match status" value="1"/>
</dbReference>
<evidence type="ECO:0000313" key="8">
    <source>
        <dbReference type="EMBL" id="HIU46188.1"/>
    </source>
</evidence>
<dbReference type="InterPro" id="IPR002023">
    <property type="entry name" value="NuoE-like"/>
</dbReference>
<evidence type="ECO:0000256" key="3">
    <source>
        <dbReference type="ARBA" id="ARBA00022723"/>
    </source>
</evidence>
<feature type="binding site" evidence="7">
    <location>
        <position position="136"/>
    </location>
    <ligand>
        <name>[2Fe-2S] cluster</name>
        <dbReference type="ChEBI" id="CHEBI:190135"/>
    </ligand>
</feature>
<feature type="binding site" evidence="7">
    <location>
        <position position="96"/>
    </location>
    <ligand>
        <name>[2Fe-2S] cluster</name>
        <dbReference type="ChEBI" id="CHEBI:190135"/>
    </ligand>
</feature>
<dbReference type="CDD" id="cd03064">
    <property type="entry name" value="TRX_Fd_NuoE"/>
    <property type="match status" value="1"/>
</dbReference>
<comment type="similarity">
    <text evidence="1">Belongs to the complex I 24 kDa subunit family.</text>
</comment>
<comment type="cofactor">
    <cofactor evidence="6">
        <name>[2Fe-2S] cluster</name>
        <dbReference type="ChEBI" id="CHEBI:190135"/>
    </cofactor>
</comment>
<protein>
    <submittedName>
        <fullName evidence="8">NADH-quinone oxidoreductase subunit NuoE</fullName>
        <ecNumber evidence="8">1.6.5.11</ecNumber>
    </submittedName>
</protein>
<accession>A0A9D1LQG2</accession>
<dbReference type="PANTHER" id="PTHR43342">
    <property type="entry name" value="NADH-QUINONE OXIDOREDUCTASE, E SUBUNIT"/>
    <property type="match status" value="1"/>
</dbReference>
<dbReference type="PROSITE" id="PS01099">
    <property type="entry name" value="COMPLEX1_24K"/>
    <property type="match status" value="1"/>
</dbReference>
<proteinExistence type="inferred from homology"/>
<dbReference type="InterPro" id="IPR036249">
    <property type="entry name" value="Thioredoxin-like_sf"/>
</dbReference>